<name>A0ABS9QH20_9HYPH</name>
<feature type="domain" description="Ketoreductase" evidence="2">
    <location>
        <begin position="20"/>
        <end position="202"/>
    </location>
</feature>
<dbReference type="EC" id="1.1.1.47" evidence="3"/>
<dbReference type="GO" id="GO:0047936">
    <property type="term" value="F:glucose 1-dehydrogenase [NAD(P)+] activity"/>
    <property type="evidence" value="ECO:0007669"/>
    <property type="project" value="UniProtKB-EC"/>
</dbReference>
<dbReference type="Gene3D" id="3.40.50.720">
    <property type="entry name" value="NAD(P)-binding Rossmann-like Domain"/>
    <property type="match status" value="1"/>
</dbReference>
<dbReference type="CDD" id="cd05233">
    <property type="entry name" value="SDR_c"/>
    <property type="match status" value="1"/>
</dbReference>
<dbReference type="RefSeq" id="WP_239367195.1">
    <property type="nucleotide sequence ID" value="NZ_JAKREW010000017.1"/>
</dbReference>
<evidence type="ECO:0000313" key="4">
    <source>
        <dbReference type="Proteomes" id="UP001201701"/>
    </source>
</evidence>
<evidence type="ECO:0000259" key="2">
    <source>
        <dbReference type="SMART" id="SM00822"/>
    </source>
</evidence>
<dbReference type="SMART" id="SM00822">
    <property type="entry name" value="PKS_KR"/>
    <property type="match status" value="1"/>
</dbReference>
<dbReference type="InterPro" id="IPR036291">
    <property type="entry name" value="NAD(P)-bd_dom_sf"/>
</dbReference>
<accession>A0ABS9QH20</accession>
<dbReference type="PANTHER" id="PTHR42760:SF124">
    <property type="entry name" value="SHORT-CHAIN DEHYDROGENASE_REDUCTASE"/>
    <property type="match status" value="1"/>
</dbReference>
<dbReference type="NCBIfam" id="NF005559">
    <property type="entry name" value="PRK07231.1"/>
    <property type="match status" value="1"/>
</dbReference>
<dbReference type="SUPFAM" id="SSF51735">
    <property type="entry name" value="NAD(P)-binding Rossmann-fold domains"/>
    <property type="match status" value="1"/>
</dbReference>
<dbReference type="InterPro" id="IPR057326">
    <property type="entry name" value="KR_dom"/>
</dbReference>
<comment type="similarity">
    <text evidence="1">Belongs to the short-chain dehydrogenases/reductases (SDR) family.</text>
</comment>
<keyword evidence="4" id="KW-1185">Reference proteome</keyword>
<evidence type="ECO:0000313" key="3">
    <source>
        <dbReference type="EMBL" id="MCG7506738.1"/>
    </source>
</evidence>
<protein>
    <submittedName>
        <fullName evidence="3">Glucose 1-dehydrogenase</fullName>
        <ecNumber evidence="3">1.1.1.47</ecNumber>
    </submittedName>
</protein>
<evidence type="ECO:0000256" key="1">
    <source>
        <dbReference type="ARBA" id="ARBA00006484"/>
    </source>
</evidence>
<comment type="caution">
    <text evidence="3">The sequence shown here is derived from an EMBL/GenBank/DDBJ whole genome shotgun (WGS) entry which is preliminary data.</text>
</comment>
<keyword evidence="3" id="KW-0560">Oxidoreductase</keyword>
<dbReference type="EMBL" id="JAKREW010000017">
    <property type="protein sequence ID" value="MCG7506738.1"/>
    <property type="molecule type" value="Genomic_DNA"/>
</dbReference>
<dbReference type="PRINTS" id="PR00081">
    <property type="entry name" value="GDHRDH"/>
</dbReference>
<sequence length="266" mass="27649">MSAEVSNVSAEREAGRMEGLVCLVTGGGSGIGRATALRMAEAGAAAVIVAGRRDEEGEAVAQACRAAGADAVFLRTDVTREEDVEQLVRTIVARFGRLDAAFNNAGYQEHPAPLEQQPSNVFDAVFDTNVRSVFLSLKHQLAVMLAQQSGRIVINASVSGIRNPNPGFALYSASKAAAISLMRSAAMAYAPYGVRINAVAPGRVVTDMMMKAAAGVGGMEAVAAGLPLRRMGQPEEVAEAVVWLASDRSAYIVGHVLAADGGFLAS</sequence>
<gene>
    <name evidence="3" type="ORF">L4923_17060</name>
</gene>
<dbReference type="PRINTS" id="PR00080">
    <property type="entry name" value="SDRFAMILY"/>
</dbReference>
<dbReference type="InterPro" id="IPR020904">
    <property type="entry name" value="Sc_DH/Rdtase_CS"/>
</dbReference>
<reference evidence="3 4" key="1">
    <citation type="submission" date="2022-02" db="EMBL/GenBank/DDBJ databases">
        <title>Draft genome sequence of Mezorhizobium retamae strain IRAMC:0171 isolated from Retama raetam nodules.</title>
        <authorList>
            <person name="Bengaied R."/>
            <person name="Sbissi I."/>
            <person name="Huber K."/>
            <person name="Ghodbane F."/>
            <person name="Nouioui I."/>
            <person name="Tarhouni M."/>
            <person name="Gtari M."/>
        </authorList>
    </citation>
    <scope>NUCLEOTIDE SEQUENCE [LARGE SCALE GENOMIC DNA]</scope>
    <source>
        <strain evidence="3 4">IRAMC:0171</strain>
    </source>
</reference>
<dbReference type="Pfam" id="PF13561">
    <property type="entry name" value="adh_short_C2"/>
    <property type="match status" value="1"/>
</dbReference>
<dbReference type="Proteomes" id="UP001201701">
    <property type="component" value="Unassembled WGS sequence"/>
</dbReference>
<dbReference type="PROSITE" id="PS00061">
    <property type="entry name" value="ADH_SHORT"/>
    <property type="match status" value="1"/>
</dbReference>
<dbReference type="InterPro" id="IPR002347">
    <property type="entry name" value="SDR_fam"/>
</dbReference>
<proteinExistence type="inferred from homology"/>
<organism evidence="3 4">
    <name type="scientific">Mesorhizobium retamae</name>
    <dbReference type="NCBI Taxonomy" id="2912854"/>
    <lineage>
        <taxon>Bacteria</taxon>
        <taxon>Pseudomonadati</taxon>
        <taxon>Pseudomonadota</taxon>
        <taxon>Alphaproteobacteria</taxon>
        <taxon>Hyphomicrobiales</taxon>
        <taxon>Phyllobacteriaceae</taxon>
        <taxon>Mesorhizobium</taxon>
    </lineage>
</organism>
<dbReference type="PANTHER" id="PTHR42760">
    <property type="entry name" value="SHORT-CHAIN DEHYDROGENASES/REDUCTASES FAMILY MEMBER"/>
    <property type="match status" value="1"/>
</dbReference>